<comment type="caution">
    <text evidence="3">The sequence shown here is derived from an EMBL/GenBank/DDBJ whole genome shotgun (WGS) entry which is preliminary data.</text>
</comment>
<keyword evidence="2" id="KW-0812">Transmembrane</keyword>
<evidence type="ECO:0000313" key="4">
    <source>
        <dbReference type="Proteomes" id="UP000324800"/>
    </source>
</evidence>
<feature type="compositionally biased region" description="Acidic residues" evidence="1">
    <location>
        <begin position="141"/>
        <end position="154"/>
    </location>
</feature>
<feature type="transmembrane region" description="Helical" evidence="2">
    <location>
        <begin position="62"/>
        <end position="80"/>
    </location>
</feature>
<feature type="region of interest" description="Disordered" evidence="1">
    <location>
        <begin position="138"/>
        <end position="162"/>
    </location>
</feature>
<proteinExistence type="predicted"/>
<evidence type="ECO:0000256" key="2">
    <source>
        <dbReference type="SAM" id="Phobius"/>
    </source>
</evidence>
<feature type="transmembrane region" description="Helical" evidence="2">
    <location>
        <begin position="112"/>
        <end position="133"/>
    </location>
</feature>
<gene>
    <name evidence="3" type="ORF">EZS28_030212</name>
</gene>
<evidence type="ECO:0000313" key="3">
    <source>
        <dbReference type="EMBL" id="KAA6374260.1"/>
    </source>
</evidence>
<feature type="compositionally biased region" description="Basic and acidic residues" evidence="1">
    <location>
        <begin position="185"/>
        <end position="201"/>
    </location>
</feature>
<reference evidence="3 4" key="1">
    <citation type="submission" date="2019-03" db="EMBL/GenBank/DDBJ databases">
        <title>Single cell metagenomics reveals metabolic interactions within the superorganism composed of flagellate Streblomastix strix and complex community of Bacteroidetes bacteria on its surface.</title>
        <authorList>
            <person name="Treitli S.C."/>
            <person name="Kolisko M."/>
            <person name="Husnik F."/>
            <person name="Keeling P."/>
            <person name="Hampl V."/>
        </authorList>
    </citation>
    <scope>NUCLEOTIDE SEQUENCE [LARGE SCALE GENOMIC DNA]</scope>
    <source>
        <strain evidence="3">ST1C</strain>
    </source>
</reference>
<keyword evidence="2" id="KW-1133">Transmembrane helix</keyword>
<feature type="non-terminal residue" evidence="3">
    <location>
        <position position="201"/>
    </location>
</feature>
<dbReference type="EMBL" id="SNRW01012111">
    <property type="protein sequence ID" value="KAA6374260.1"/>
    <property type="molecule type" value="Genomic_DNA"/>
</dbReference>
<name>A0A5J4UVT3_9EUKA</name>
<organism evidence="3 4">
    <name type="scientific">Streblomastix strix</name>
    <dbReference type="NCBI Taxonomy" id="222440"/>
    <lineage>
        <taxon>Eukaryota</taxon>
        <taxon>Metamonada</taxon>
        <taxon>Preaxostyla</taxon>
        <taxon>Oxymonadida</taxon>
        <taxon>Streblomastigidae</taxon>
        <taxon>Streblomastix</taxon>
    </lineage>
</organism>
<feature type="transmembrane region" description="Helical" evidence="2">
    <location>
        <begin position="14"/>
        <end position="42"/>
    </location>
</feature>
<accession>A0A5J4UVT3</accession>
<feature type="region of interest" description="Disordered" evidence="1">
    <location>
        <begin position="176"/>
        <end position="201"/>
    </location>
</feature>
<sequence>MNIWYQFLITHLKLVFALFLLCASFASFSVFSFIYLLIGLYFALASRPQTLQSKKGILLDRFMLIFSLIIFCTQFFLLMFSQQIFVQVSSVATRIIFGKLQNFTSIEFALELVKLIALLGFSGLNIVISLINLKPKKEKDDQQDDENEDEENEEEVKYQNTSLNVQNTSKYWIIPNMKTTGKSQQNEKEIENINKDEDSNR</sequence>
<protein>
    <submittedName>
        <fullName evidence="3">Uncharacterized protein</fullName>
    </submittedName>
</protein>
<evidence type="ECO:0000256" key="1">
    <source>
        <dbReference type="SAM" id="MobiDB-lite"/>
    </source>
</evidence>
<keyword evidence="2" id="KW-0472">Membrane</keyword>
<dbReference type="Proteomes" id="UP000324800">
    <property type="component" value="Unassembled WGS sequence"/>
</dbReference>
<dbReference type="AlphaFoldDB" id="A0A5J4UVT3"/>